<organism evidence="2">
    <name type="scientific">Caulobacter phage BL57</name>
    <dbReference type="NCBI Taxonomy" id="3348355"/>
    <lineage>
        <taxon>Viruses</taxon>
    </lineage>
</organism>
<sequence length="101" mass="11133">MAAPKPDLNSRSGAARHSKAQDDRLDAAIQAWEQASLRFTKLVTSTDRKKVRPAIVEEYRFAALVAYEAMLDAMQTATDALAILAAVRARRPPGKPNRNEI</sequence>
<evidence type="ECO:0000256" key="1">
    <source>
        <dbReference type="SAM" id="MobiDB-lite"/>
    </source>
</evidence>
<protein>
    <submittedName>
        <fullName evidence="2">Uncharacterized protein</fullName>
    </submittedName>
</protein>
<dbReference type="EMBL" id="PQ287320">
    <property type="protein sequence ID" value="XHV10833.1"/>
    <property type="molecule type" value="Genomic_DNA"/>
</dbReference>
<name>A0AB74UJ65_9VIRU</name>
<accession>A0AB74UJ65</accession>
<proteinExistence type="predicted"/>
<evidence type="ECO:0000313" key="2">
    <source>
        <dbReference type="EMBL" id="XHV10833.1"/>
    </source>
</evidence>
<reference evidence="2" key="1">
    <citation type="submission" date="2024-10" db="EMBL/GenBank/DDBJ databases">
        <title>Genetic diversity among independent isolates of the Dolichocephalovirinae subfamily.</title>
        <authorList>
            <person name="Ely B."/>
            <person name="Thomas Q."/>
            <person name="Mohammadi T."/>
        </authorList>
    </citation>
    <scope>NUCLEOTIDE SEQUENCE</scope>
</reference>
<feature type="region of interest" description="Disordered" evidence="1">
    <location>
        <begin position="1"/>
        <end position="23"/>
    </location>
</feature>
<gene>
    <name evidence="2" type="ORF">BL57_361</name>
</gene>